<dbReference type="EC" id="3.5.1.4" evidence="3"/>
<keyword evidence="4" id="KW-0378">Hydrolase</keyword>
<dbReference type="InterPro" id="IPR036928">
    <property type="entry name" value="AS_sf"/>
</dbReference>
<dbReference type="InterPro" id="IPR023631">
    <property type="entry name" value="Amidase_dom"/>
</dbReference>
<evidence type="ECO:0000256" key="2">
    <source>
        <dbReference type="ARBA" id="ARBA00009199"/>
    </source>
</evidence>
<dbReference type="OrthoDB" id="6428749at2759"/>
<evidence type="ECO:0000256" key="1">
    <source>
        <dbReference type="ARBA" id="ARBA00001311"/>
    </source>
</evidence>
<feature type="active site" description="Charge relay system" evidence="5">
    <location>
        <position position="212"/>
    </location>
</feature>
<feature type="binding site" evidence="6">
    <location>
        <position position="186"/>
    </location>
    <ligand>
        <name>substrate</name>
    </ligand>
</feature>
<evidence type="ECO:0000256" key="3">
    <source>
        <dbReference type="ARBA" id="ARBA00012922"/>
    </source>
</evidence>
<feature type="binding site" evidence="6">
    <location>
        <position position="212"/>
    </location>
    <ligand>
        <name>substrate</name>
    </ligand>
</feature>
<dbReference type="SUPFAM" id="SSF75304">
    <property type="entry name" value="Amidase signature (AS) enzymes"/>
    <property type="match status" value="1"/>
</dbReference>
<dbReference type="Proteomes" id="UP000886523">
    <property type="component" value="Unassembled WGS sequence"/>
</dbReference>
<evidence type="ECO:0000259" key="7">
    <source>
        <dbReference type="Pfam" id="PF01425"/>
    </source>
</evidence>
<dbReference type="GO" id="GO:0004040">
    <property type="term" value="F:amidase activity"/>
    <property type="evidence" value="ECO:0007669"/>
    <property type="project" value="UniProtKB-EC"/>
</dbReference>
<evidence type="ECO:0000256" key="5">
    <source>
        <dbReference type="PIRSR" id="PIRSR001221-1"/>
    </source>
</evidence>
<accession>A0A9P6DVE4</accession>
<dbReference type="AlphaFoldDB" id="A0A9P6DVE4"/>
<dbReference type="PROSITE" id="PS00571">
    <property type="entry name" value="AMIDASES"/>
    <property type="match status" value="1"/>
</dbReference>
<name>A0A9P6DVE4_9AGAM</name>
<proteinExistence type="inferred from homology"/>
<reference evidence="8" key="1">
    <citation type="journal article" date="2020" name="Nat. Commun.">
        <title>Large-scale genome sequencing of mycorrhizal fungi provides insights into the early evolution of symbiotic traits.</title>
        <authorList>
            <person name="Miyauchi S."/>
            <person name="Kiss E."/>
            <person name="Kuo A."/>
            <person name="Drula E."/>
            <person name="Kohler A."/>
            <person name="Sanchez-Garcia M."/>
            <person name="Morin E."/>
            <person name="Andreopoulos B."/>
            <person name="Barry K.W."/>
            <person name="Bonito G."/>
            <person name="Buee M."/>
            <person name="Carver A."/>
            <person name="Chen C."/>
            <person name="Cichocki N."/>
            <person name="Clum A."/>
            <person name="Culley D."/>
            <person name="Crous P.W."/>
            <person name="Fauchery L."/>
            <person name="Girlanda M."/>
            <person name="Hayes R.D."/>
            <person name="Keri Z."/>
            <person name="LaButti K."/>
            <person name="Lipzen A."/>
            <person name="Lombard V."/>
            <person name="Magnuson J."/>
            <person name="Maillard F."/>
            <person name="Murat C."/>
            <person name="Nolan M."/>
            <person name="Ohm R.A."/>
            <person name="Pangilinan J."/>
            <person name="Pereira M.F."/>
            <person name="Perotto S."/>
            <person name="Peter M."/>
            <person name="Pfister S."/>
            <person name="Riley R."/>
            <person name="Sitrit Y."/>
            <person name="Stielow J.B."/>
            <person name="Szollosi G."/>
            <person name="Zifcakova L."/>
            <person name="Stursova M."/>
            <person name="Spatafora J.W."/>
            <person name="Tedersoo L."/>
            <person name="Vaario L.M."/>
            <person name="Yamada A."/>
            <person name="Yan M."/>
            <person name="Wang P."/>
            <person name="Xu J."/>
            <person name="Bruns T."/>
            <person name="Baldrian P."/>
            <person name="Vilgalys R."/>
            <person name="Dunand C."/>
            <person name="Henrissat B."/>
            <person name="Grigoriev I.V."/>
            <person name="Hibbett D."/>
            <person name="Nagy L.G."/>
            <person name="Martin F.M."/>
        </authorList>
    </citation>
    <scope>NUCLEOTIDE SEQUENCE</scope>
    <source>
        <strain evidence="8">UP504</strain>
    </source>
</reference>
<dbReference type="EMBL" id="MU128984">
    <property type="protein sequence ID" value="KAF9512588.1"/>
    <property type="molecule type" value="Genomic_DNA"/>
</dbReference>
<organism evidence="8 9">
    <name type="scientific">Hydnum rufescens UP504</name>
    <dbReference type="NCBI Taxonomy" id="1448309"/>
    <lineage>
        <taxon>Eukaryota</taxon>
        <taxon>Fungi</taxon>
        <taxon>Dikarya</taxon>
        <taxon>Basidiomycota</taxon>
        <taxon>Agaricomycotina</taxon>
        <taxon>Agaricomycetes</taxon>
        <taxon>Cantharellales</taxon>
        <taxon>Hydnaceae</taxon>
        <taxon>Hydnum</taxon>
    </lineage>
</organism>
<feature type="active site" description="Charge relay system" evidence="5">
    <location>
        <position position="137"/>
    </location>
</feature>
<dbReference type="PIRSF" id="PIRSF001221">
    <property type="entry name" value="Amidase_fungi"/>
    <property type="match status" value="1"/>
</dbReference>
<dbReference type="Pfam" id="PF01425">
    <property type="entry name" value="Amidase"/>
    <property type="match status" value="1"/>
</dbReference>
<dbReference type="PANTHER" id="PTHR46072">
    <property type="entry name" value="AMIDASE-RELATED-RELATED"/>
    <property type="match status" value="1"/>
</dbReference>
<evidence type="ECO:0000313" key="9">
    <source>
        <dbReference type="Proteomes" id="UP000886523"/>
    </source>
</evidence>
<evidence type="ECO:0000256" key="4">
    <source>
        <dbReference type="ARBA" id="ARBA00022801"/>
    </source>
</evidence>
<evidence type="ECO:0000256" key="6">
    <source>
        <dbReference type="PIRSR" id="PIRSR001221-2"/>
    </source>
</evidence>
<sequence length="550" mass="60637">MYQSLRGTGPIVNTVASFSHEFYRRIQSVEWLLKSIPNDLNVLHVPSGCGLLSARELEITETVDINTTLTNLAQGVWSSVEVTTAYSKRAIIAHQLTNCLTEIFVDKALARAKELDEHLARTGKVVGPLHGLPLSLKDTFPIKGLVTSMGYVAWLKEVAENDCVIVEILKDAGAVLFVRTNAPQTLMWGETYNNIFGRTLNPYNRSLTPGGSSGGEGALIALRGSPLGVGTDIGGSVRIPTTFTSLYALRSSMFRFPYSRVVNSFEGQEAIQSVLGPMAPSLAALRLFAKTVVDSKPWNLDPACPRLPWNAEYEALSDHGGPGPNLKRALEITRKALRAAGHIVLDWENHRHMDIHRNAHAIYFGDAAIDVPMERHVVIPPVAEPESALFDSQEEPAAMGPPWGIPGKTAGELWDLHKERRKLMKEYLDQWEATTSKTGTGRPVDAIISPAAAYPAPPHGHNSDAFYTSLWNTLDYSAVTFPVTTVDPALDVKVHRDVFHNHEDEHVYHWYDPHLFKDAPVGLQVVGRPYEEEAVLTMTSIVIDALVRDH</sequence>
<feature type="active site" description="Acyl-ester intermediate" evidence="5">
    <location>
        <position position="236"/>
    </location>
</feature>
<comment type="caution">
    <text evidence="8">The sequence shown here is derived from an EMBL/GenBank/DDBJ whole genome shotgun (WGS) entry which is preliminary data.</text>
</comment>
<feature type="domain" description="Amidase" evidence="7">
    <location>
        <begin position="81"/>
        <end position="536"/>
    </location>
</feature>
<dbReference type="InterPro" id="IPR020556">
    <property type="entry name" value="Amidase_CS"/>
</dbReference>
<gene>
    <name evidence="8" type="ORF">BS47DRAFT_1372763</name>
</gene>
<dbReference type="Gene3D" id="3.90.1300.10">
    <property type="entry name" value="Amidase signature (AS) domain"/>
    <property type="match status" value="1"/>
</dbReference>
<evidence type="ECO:0000313" key="8">
    <source>
        <dbReference type="EMBL" id="KAF9512588.1"/>
    </source>
</evidence>
<keyword evidence="9" id="KW-1185">Reference proteome</keyword>
<comment type="similarity">
    <text evidence="2">Belongs to the amidase family.</text>
</comment>
<protein>
    <recommendedName>
        <fullName evidence="3">amidase</fullName>
        <ecNumber evidence="3">3.5.1.4</ecNumber>
    </recommendedName>
</protein>
<comment type="catalytic activity">
    <reaction evidence="1">
        <text>a monocarboxylic acid amide + H2O = a monocarboxylate + NH4(+)</text>
        <dbReference type="Rhea" id="RHEA:12020"/>
        <dbReference type="ChEBI" id="CHEBI:15377"/>
        <dbReference type="ChEBI" id="CHEBI:28938"/>
        <dbReference type="ChEBI" id="CHEBI:35757"/>
        <dbReference type="ChEBI" id="CHEBI:83628"/>
        <dbReference type="EC" id="3.5.1.4"/>
    </reaction>
</comment>
<feature type="binding site" evidence="6">
    <location>
        <begin position="233"/>
        <end position="236"/>
    </location>
    <ligand>
        <name>substrate</name>
    </ligand>
</feature>